<keyword evidence="3" id="KW-1185">Reference proteome</keyword>
<evidence type="ECO:0000313" key="3">
    <source>
        <dbReference type="Proteomes" id="UP001595697"/>
    </source>
</evidence>
<dbReference type="RefSeq" id="WP_247261609.1">
    <property type="nucleotide sequence ID" value="NZ_JALJQZ010000024.1"/>
</dbReference>
<sequence>MRTLVDIEESAVSALDRIAREEKVSRSALIREAVAELLEKRTRSDMQDAFGLWSKTADIQDGVEYQRSLREEW</sequence>
<feature type="domain" description="Ribbon-helix-helix protein CopG" evidence="1">
    <location>
        <begin position="2"/>
        <end position="40"/>
    </location>
</feature>
<proteinExistence type="predicted"/>
<comment type="caution">
    <text evidence="2">The sequence shown here is derived from an EMBL/GenBank/DDBJ whole genome shotgun (WGS) entry which is preliminary data.</text>
</comment>
<evidence type="ECO:0000313" key="2">
    <source>
        <dbReference type="EMBL" id="MFC3969680.1"/>
    </source>
</evidence>
<dbReference type="InterPro" id="IPR010985">
    <property type="entry name" value="Ribbon_hlx_hlx"/>
</dbReference>
<name>A0ABV8EBX1_9HYPH</name>
<dbReference type="InterPro" id="IPR002145">
    <property type="entry name" value="CopG"/>
</dbReference>
<dbReference type="InterPro" id="IPR013321">
    <property type="entry name" value="Arc_rbn_hlx_hlx"/>
</dbReference>
<protein>
    <submittedName>
        <fullName evidence="2">CopG family transcriptional regulator</fullName>
    </submittedName>
</protein>
<dbReference type="Proteomes" id="UP001595697">
    <property type="component" value="Unassembled WGS sequence"/>
</dbReference>
<organism evidence="2 3">
    <name type="scientific">Rhizobium lemnae</name>
    <dbReference type="NCBI Taxonomy" id="1214924"/>
    <lineage>
        <taxon>Bacteria</taxon>
        <taxon>Pseudomonadati</taxon>
        <taxon>Pseudomonadota</taxon>
        <taxon>Alphaproteobacteria</taxon>
        <taxon>Hyphomicrobiales</taxon>
        <taxon>Rhizobiaceae</taxon>
        <taxon>Rhizobium/Agrobacterium group</taxon>
        <taxon>Rhizobium</taxon>
    </lineage>
</organism>
<dbReference type="Gene3D" id="1.10.1220.10">
    <property type="entry name" value="Met repressor-like"/>
    <property type="match status" value="1"/>
</dbReference>
<dbReference type="CDD" id="cd21631">
    <property type="entry name" value="RHH_CopG_NikR-like"/>
    <property type="match status" value="1"/>
</dbReference>
<reference evidence="3" key="1">
    <citation type="journal article" date="2019" name="Int. J. Syst. Evol. Microbiol.">
        <title>The Global Catalogue of Microorganisms (GCM) 10K type strain sequencing project: providing services to taxonomists for standard genome sequencing and annotation.</title>
        <authorList>
            <consortium name="The Broad Institute Genomics Platform"/>
            <consortium name="The Broad Institute Genome Sequencing Center for Infectious Disease"/>
            <person name="Wu L."/>
            <person name="Ma J."/>
        </authorList>
    </citation>
    <scope>NUCLEOTIDE SEQUENCE [LARGE SCALE GENOMIC DNA]</scope>
    <source>
        <strain evidence="3">TBRC 5781</strain>
    </source>
</reference>
<accession>A0ABV8EBX1</accession>
<dbReference type="EMBL" id="JBHSBD010000072">
    <property type="protein sequence ID" value="MFC3969680.1"/>
    <property type="molecule type" value="Genomic_DNA"/>
</dbReference>
<dbReference type="Pfam" id="PF01402">
    <property type="entry name" value="RHH_1"/>
    <property type="match status" value="1"/>
</dbReference>
<gene>
    <name evidence="2" type="ORF">ACFOVS_16330</name>
</gene>
<evidence type="ECO:0000259" key="1">
    <source>
        <dbReference type="Pfam" id="PF01402"/>
    </source>
</evidence>
<dbReference type="SUPFAM" id="SSF47598">
    <property type="entry name" value="Ribbon-helix-helix"/>
    <property type="match status" value="1"/>
</dbReference>